<organism evidence="1 2">
    <name type="scientific">Trichonephila inaurata madagascariensis</name>
    <dbReference type="NCBI Taxonomy" id="2747483"/>
    <lineage>
        <taxon>Eukaryota</taxon>
        <taxon>Metazoa</taxon>
        <taxon>Ecdysozoa</taxon>
        <taxon>Arthropoda</taxon>
        <taxon>Chelicerata</taxon>
        <taxon>Arachnida</taxon>
        <taxon>Araneae</taxon>
        <taxon>Araneomorphae</taxon>
        <taxon>Entelegynae</taxon>
        <taxon>Araneoidea</taxon>
        <taxon>Nephilidae</taxon>
        <taxon>Trichonephila</taxon>
        <taxon>Trichonephila inaurata</taxon>
    </lineage>
</organism>
<comment type="caution">
    <text evidence="1">The sequence shown here is derived from an EMBL/GenBank/DDBJ whole genome shotgun (WGS) entry which is preliminary data.</text>
</comment>
<keyword evidence="2" id="KW-1185">Reference proteome</keyword>
<dbReference type="Proteomes" id="UP000886998">
    <property type="component" value="Unassembled WGS sequence"/>
</dbReference>
<evidence type="ECO:0000313" key="2">
    <source>
        <dbReference type="Proteomes" id="UP000886998"/>
    </source>
</evidence>
<proteinExistence type="predicted"/>
<sequence length="219" mass="24943">MSNSFNKKTFAENSNACDYSLLQNHSLMEKAKCMVSAAFSESLKKCLLLYKETEIIMKNSNADKNMSQEVLYYVSIEICGVPEYRSEDCRSLVLKVAHALGMNLFYTDIKDAKRFSGRCTKIGVRSIICSLPPVATEEFLNRAKLKVLTLKDIGYGFDFLHRNMIISVNRFISPIIPNTIDSKVKTENKGSCCFQADGKKIIEDIILLKYLPKNNFFLW</sequence>
<dbReference type="EMBL" id="BMAV01001159">
    <property type="protein sequence ID" value="GFY39042.1"/>
    <property type="molecule type" value="Genomic_DNA"/>
</dbReference>
<evidence type="ECO:0000313" key="1">
    <source>
        <dbReference type="EMBL" id="GFY39042.1"/>
    </source>
</evidence>
<accession>A0A8X6WR45</accession>
<protein>
    <submittedName>
        <fullName evidence="1">Uncharacterized protein</fullName>
    </submittedName>
</protein>
<reference evidence="1" key="1">
    <citation type="submission" date="2020-08" db="EMBL/GenBank/DDBJ databases">
        <title>Multicomponent nature underlies the extraordinary mechanical properties of spider dragline silk.</title>
        <authorList>
            <person name="Kono N."/>
            <person name="Nakamura H."/>
            <person name="Mori M."/>
            <person name="Yoshida Y."/>
            <person name="Ohtoshi R."/>
            <person name="Malay A.D."/>
            <person name="Moran D.A.P."/>
            <person name="Tomita M."/>
            <person name="Numata K."/>
            <person name="Arakawa K."/>
        </authorList>
    </citation>
    <scope>NUCLEOTIDE SEQUENCE</scope>
</reference>
<gene>
    <name evidence="1" type="primary">AVEN_32696_1</name>
    <name evidence="1" type="ORF">TNIN_153731</name>
</gene>
<name>A0A8X6WR45_9ARAC</name>
<dbReference type="OrthoDB" id="6414967at2759"/>
<dbReference type="AlphaFoldDB" id="A0A8X6WR45"/>